<keyword evidence="1" id="KW-1133">Transmembrane helix</keyword>
<protein>
    <submittedName>
        <fullName evidence="2">RusA</fullName>
    </submittedName>
</protein>
<accession>A0A9E7E1G6</accession>
<name>A0A9E7E1G6_9CAUD</name>
<keyword evidence="3" id="KW-1185">Reference proteome</keyword>
<dbReference type="EMBL" id="ON189045">
    <property type="protein sequence ID" value="URA06983.1"/>
    <property type="molecule type" value="Genomic_DNA"/>
</dbReference>
<dbReference type="Proteomes" id="UP001056585">
    <property type="component" value="Segment"/>
</dbReference>
<reference evidence="2" key="1">
    <citation type="journal article" date="2022" name="Viruses">
        <title>Isolation of novel Xanthomonas phages for the plant pathogens X. translucens and X. campestris.</title>
        <authorList>
            <person name="Erdrich S.H."/>
            <person name="Sharma V."/>
            <person name="Schurr U."/>
            <person name="Arsova B."/>
            <person name="Frunzke J."/>
        </authorList>
    </citation>
    <scope>NUCLEOTIDE SEQUENCE</scope>
</reference>
<gene>
    <name evidence="2" type="ORF">Elanor_BL40015</name>
</gene>
<sequence>MDFFDTPSIWTLLIVALPAAIVAALVVKFLSPPKRPPFREGLGYALAELYLAKNAEEVADLLEARSGSEFDEAGPAREFDRGVIEGIRLYGRAQEAGALALEALQFRLNHMVNTGEASLSEVCVALNVIDDELIAVEVGTPTTLEPTP</sequence>
<evidence type="ECO:0000313" key="2">
    <source>
        <dbReference type="EMBL" id="URA06983.1"/>
    </source>
</evidence>
<keyword evidence="1" id="KW-0812">Transmembrane</keyword>
<organism evidence="2 3">
    <name type="scientific">Xanthomonas phage Elanor</name>
    <dbReference type="NCBI Taxonomy" id="2939127"/>
    <lineage>
        <taxon>Viruses</taxon>
        <taxon>Duplodnaviria</taxon>
        <taxon>Heunggongvirae</taxon>
        <taxon>Uroviricota</taxon>
        <taxon>Caudoviricetes</taxon>
        <taxon>Mesyanzhinovviridae</taxon>
        <taxon>Bradleyvirinae</taxon>
        <taxon>Elanorvirus</taxon>
        <taxon>Elanorvirus elanor</taxon>
    </lineage>
</organism>
<proteinExistence type="predicted"/>
<evidence type="ECO:0000313" key="3">
    <source>
        <dbReference type="Proteomes" id="UP001056585"/>
    </source>
</evidence>
<keyword evidence="1" id="KW-0472">Membrane</keyword>
<evidence type="ECO:0000256" key="1">
    <source>
        <dbReference type="SAM" id="Phobius"/>
    </source>
</evidence>
<feature type="transmembrane region" description="Helical" evidence="1">
    <location>
        <begin position="12"/>
        <end position="30"/>
    </location>
</feature>